<sequence>MRAPVLIALLAATALSGCMSSRFVTPQVDLPTAYPHASASGPDASLLASQGQWWTGFGDTRLDRLVGDVLARNNDLAAAAILVRRAQLQAGLAGAQLLPQFSGGADASTSRRDEGGSTRSYGASLSASYEVDLWGRLAAERDAARWEARATGQDLEATRLTLIGTAVDLYYQLAFLNQRIASAQESLAYARRTQTLIQSQYAAGQVSGVEINEAEQSVRSQESALAELVQQRVEARSALALLLSGSTWSTDNEPQVLPEAAPAPPPEGQPAQLLARRPDLRAAELRLRSSLSVVDSTRASFYPTLGLTGTVGGSSAALSNLLANPVATLGAGITLPFLNFNQARLNIRVSEADYELAVVSFRQTLLAAFTDVDNALSARTQLAAQGEALSQSLAAARRAEQLYEVRYRAGAVPLRTWLDAQESRRGAEIAQAQNMLARLNNQVAIYQALGGDLAPSATP</sequence>
<feature type="region of interest" description="Disordered" evidence="3">
    <location>
        <begin position="250"/>
        <end position="270"/>
    </location>
</feature>
<gene>
    <name evidence="4" type="ORF">ABID41_000760</name>
</gene>
<dbReference type="InterPro" id="IPR003423">
    <property type="entry name" value="OMP_efflux"/>
</dbReference>
<name>A0ABV2EF56_9CAUL</name>
<keyword evidence="2 4" id="KW-0449">Lipoprotein</keyword>
<dbReference type="PANTHER" id="PTHR30203:SF32">
    <property type="entry name" value="CATION EFFLUX SYSTEM PROTEIN CUSC"/>
    <property type="match status" value="1"/>
</dbReference>
<dbReference type="EMBL" id="JBEPLU010000001">
    <property type="protein sequence ID" value="MET3525665.1"/>
    <property type="molecule type" value="Genomic_DNA"/>
</dbReference>
<keyword evidence="5" id="KW-1185">Reference proteome</keyword>
<dbReference type="Pfam" id="PF02321">
    <property type="entry name" value="OEP"/>
    <property type="match status" value="2"/>
</dbReference>
<keyword evidence="2" id="KW-0472">Membrane</keyword>
<comment type="caution">
    <text evidence="4">The sequence shown here is derived from an EMBL/GenBank/DDBJ whole genome shotgun (WGS) entry which is preliminary data.</text>
</comment>
<keyword evidence="2" id="KW-0812">Transmembrane</keyword>
<proteinExistence type="inferred from homology"/>
<dbReference type="RefSeq" id="WP_354297198.1">
    <property type="nucleotide sequence ID" value="NZ_JBEPLU010000001.1"/>
</dbReference>
<protein>
    <submittedName>
        <fullName evidence="4">NodT family efflux transporter outer membrane factor (OMF) lipoprotein</fullName>
    </submittedName>
</protein>
<accession>A0ABV2EF56</accession>
<comment type="subcellular location">
    <subcellularLocation>
        <location evidence="2">Cell membrane</location>
        <topology evidence="2">Lipid-anchor</topology>
    </subcellularLocation>
</comment>
<evidence type="ECO:0000256" key="1">
    <source>
        <dbReference type="ARBA" id="ARBA00007613"/>
    </source>
</evidence>
<organism evidence="4 5">
    <name type="scientific">Phenylobacterium koreense</name>
    <dbReference type="NCBI Taxonomy" id="266125"/>
    <lineage>
        <taxon>Bacteria</taxon>
        <taxon>Pseudomonadati</taxon>
        <taxon>Pseudomonadota</taxon>
        <taxon>Alphaproteobacteria</taxon>
        <taxon>Caulobacterales</taxon>
        <taxon>Caulobacteraceae</taxon>
        <taxon>Phenylobacterium</taxon>
    </lineage>
</organism>
<dbReference type="SUPFAM" id="SSF56954">
    <property type="entry name" value="Outer membrane efflux proteins (OEP)"/>
    <property type="match status" value="1"/>
</dbReference>
<evidence type="ECO:0000256" key="2">
    <source>
        <dbReference type="RuleBase" id="RU362097"/>
    </source>
</evidence>
<feature type="chain" id="PRO_5045010085" evidence="2">
    <location>
        <begin position="17"/>
        <end position="459"/>
    </location>
</feature>
<dbReference type="NCBIfam" id="TIGR01845">
    <property type="entry name" value="outer_NodT"/>
    <property type="match status" value="1"/>
</dbReference>
<dbReference type="InterPro" id="IPR010131">
    <property type="entry name" value="MdtP/NodT-like"/>
</dbReference>
<dbReference type="Proteomes" id="UP001549110">
    <property type="component" value="Unassembled WGS sequence"/>
</dbReference>
<reference evidence="4 5" key="1">
    <citation type="submission" date="2024-06" db="EMBL/GenBank/DDBJ databases">
        <title>Genomic Encyclopedia of Type Strains, Phase IV (KMG-IV): sequencing the most valuable type-strain genomes for metagenomic binning, comparative biology and taxonomic classification.</title>
        <authorList>
            <person name="Goeker M."/>
        </authorList>
    </citation>
    <scope>NUCLEOTIDE SEQUENCE [LARGE SCALE GENOMIC DNA]</scope>
    <source>
        <strain evidence="4 5">DSM 17809</strain>
    </source>
</reference>
<evidence type="ECO:0000256" key="3">
    <source>
        <dbReference type="SAM" id="MobiDB-lite"/>
    </source>
</evidence>
<feature type="signal peptide" evidence="2">
    <location>
        <begin position="1"/>
        <end position="16"/>
    </location>
</feature>
<evidence type="ECO:0000313" key="4">
    <source>
        <dbReference type="EMBL" id="MET3525665.1"/>
    </source>
</evidence>
<dbReference type="Gene3D" id="2.20.200.10">
    <property type="entry name" value="Outer membrane efflux proteins (OEP)"/>
    <property type="match status" value="1"/>
</dbReference>
<keyword evidence="2" id="KW-1134">Transmembrane beta strand</keyword>
<dbReference type="PANTHER" id="PTHR30203">
    <property type="entry name" value="OUTER MEMBRANE CATION EFFLUX PROTEIN"/>
    <property type="match status" value="1"/>
</dbReference>
<dbReference type="PROSITE" id="PS51257">
    <property type="entry name" value="PROKAR_LIPOPROTEIN"/>
    <property type="match status" value="1"/>
</dbReference>
<dbReference type="Gene3D" id="1.20.1600.10">
    <property type="entry name" value="Outer membrane efflux proteins (OEP)"/>
    <property type="match status" value="1"/>
</dbReference>
<keyword evidence="2" id="KW-0732">Signal</keyword>
<evidence type="ECO:0000313" key="5">
    <source>
        <dbReference type="Proteomes" id="UP001549110"/>
    </source>
</evidence>
<comment type="similarity">
    <text evidence="1 2">Belongs to the outer membrane factor (OMF) (TC 1.B.17) family.</text>
</comment>
<keyword evidence="2" id="KW-0564">Palmitate</keyword>